<dbReference type="EnsemblMetazoa" id="GBRI004428-RA">
    <property type="protein sequence ID" value="GBRI004428-PA"/>
    <property type="gene ID" value="GBRI004428"/>
</dbReference>
<keyword evidence="2" id="KW-1185">Reference proteome</keyword>
<proteinExistence type="predicted"/>
<evidence type="ECO:0000313" key="2">
    <source>
        <dbReference type="Proteomes" id="UP000091820"/>
    </source>
</evidence>
<evidence type="ECO:0008006" key="3">
    <source>
        <dbReference type="Google" id="ProtNLM"/>
    </source>
</evidence>
<dbReference type="Proteomes" id="UP000091820">
    <property type="component" value="Unassembled WGS sequence"/>
</dbReference>
<sequence>MKYFQTPDISEYISSSVNVIDCKSEVNDEEDLLKNILPSEIEHLPYQGKDVLKRLLDLKPEKRLRSVRALQRIAMYKNFKINPDFVLNINPLDIIAKDNIMIFADNQIEESALAEEAFRNF</sequence>
<reference evidence="2" key="1">
    <citation type="submission" date="2014-03" db="EMBL/GenBank/DDBJ databases">
        <authorList>
            <person name="Aksoy S."/>
            <person name="Warren W."/>
            <person name="Wilson R.K."/>
        </authorList>
    </citation>
    <scope>NUCLEOTIDE SEQUENCE [LARGE SCALE GENOMIC DNA]</scope>
    <source>
        <strain evidence="2">IAEA</strain>
    </source>
</reference>
<dbReference type="AlphaFoldDB" id="A0A1A9W2X1"/>
<evidence type="ECO:0000313" key="1">
    <source>
        <dbReference type="EnsemblMetazoa" id="GBRI004428-PA"/>
    </source>
</evidence>
<protein>
    <recommendedName>
        <fullName evidence="3">Protein kinase domain-containing protein</fullName>
    </recommendedName>
</protein>
<dbReference type="STRING" id="37001.A0A1A9W2X1"/>
<name>A0A1A9W2X1_9MUSC</name>
<reference evidence="1" key="2">
    <citation type="submission" date="2020-05" db="UniProtKB">
        <authorList>
            <consortium name="EnsemblMetazoa"/>
        </authorList>
    </citation>
    <scope>IDENTIFICATION</scope>
    <source>
        <strain evidence="1">IAEA</strain>
    </source>
</reference>
<dbReference type="VEuPathDB" id="VectorBase:GBRI004428"/>
<organism evidence="1 2">
    <name type="scientific">Glossina brevipalpis</name>
    <dbReference type="NCBI Taxonomy" id="37001"/>
    <lineage>
        <taxon>Eukaryota</taxon>
        <taxon>Metazoa</taxon>
        <taxon>Ecdysozoa</taxon>
        <taxon>Arthropoda</taxon>
        <taxon>Hexapoda</taxon>
        <taxon>Insecta</taxon>
        <taxon>Pterygota</taxon>
        <taxon>Neoptera</taxon>
        <taxon>Endopterygota</taxon>
        <taxon>Diptera</taxon>
        <taxon>Brachycera</taxon>
        <taxon>Muscomorpha</taxon>
        <taxon>Hippoboscoidea</taxon>
        <taxon>Glossinidae</taxon>
        <taxon>Glossina</taxon>
    </lineage>
</organism>
<accession>A0A1A9W2X1</accession>